<feature type="domain" description="Helicase ATP-binding" evidence="7">
    <location>
        <begin position="881"/>
        <end position="1058"/>
    </location>
</feature>
<dbReference type="GO" id="GO:0005634">
    <property type="term" value="C:nucleus"/>
    <property type="evidence" value="ECO:0007669"/>
    <property type="project" value="UniProtKB-SubCell"/>
</dbReference>
<feature type="region of interest" description="Disordered" evidence="6">
    <location>
        <begin position="422"/>
        <end position="448"/>
    </location>
</feature>
<protein>
    <submittedName>
        <fullName evidence="9">Class II histone deacetylase complex subunits 2 and 3</fullName>
    </submittedName>
</protein>
<dbReference type="PANTHER" id="PTHR45623">
    <property type="entry name" value="CHROMODOMAIN-HELICASE-DNA-BINDING PROTEIN 3-RELATED-RELATED"/>
    <property type="match status" value="1"/>
</dbReference>
<evidence type="ECO:0000259" key="8">
    <source>
        <dbReference type="PROSITE" id="PS51194"/>
    </source>
</evidence>
<gene>
    <name evidence="9" type="ORF">LshimejAT787_0302720</name>
</gene>
<dbReference type="InterPro" id="IPR001650">
    <property type="entry name" value="Helicase_C-like"/>
</dbReference>
<evidence type="ECO:0000256" key="4">
    <source>
        <dbReference type="ARBA" id="ARBA00022840"/>
    </source>
</evidence>
<dbReference type="GO" id="GO:0005524">
    <property type="term" value="F:ATP binding"/>
    <property type="evidence" value="ECO:0007669"/>
    <property type="project" value="UniProtKB-KW"/>
</dbReference>
<sequence length="1779" mass="199851">MGTEEPSSDPALLFSPERSLGPTRAQSSPLTETVNAALPRRAFFISPPTIPLAQKKLYQAAKDTFLKDNVEIKVDEVIGEYREGNILYYFARYQGGIAHKFPSFAFVKRHQSLVHEFNRKKASGELTPFDPSAHYVHPLSRVKTTVSISNRRATVNISSARSISAAPELEVVPDSQEEDGAGLHELADDESEGDDEADEYEEEVRPQPSRRTRQSSAKSKTTLPFSPKKTRARQIFVVHSDQESGDSTTLLPTRRSTRSRKGVTVNLDADAYTDDIELSDEDSEAYISTRARGKGKKAKKPVRRKASRPAYGHFRSIEELDYDALSDEESAPLRKHRDICEKCHQAPAHQLLQDLSKKGKAKRKRKTSEDEFEVSGDEKERYTALGGWVRCLKCPVVNHWRCMASIQRDEILKAARDKDVAEWRQAHAQTSQDGEVPVPPEPGKRPGLGVNETTEFICSACMKGGFCMGCMEIALQPDALSKASRAQTSPEAHNGEATTFENANSDPTEFLDDDNQLLFRCLTCKRIAHYAHLSLPPNYSSDDTVADIARFYARSWLCADCASYRFGVDKIIAWRPYPPNAVEPPRRGDEVPNYKDSLPREYLVKWLDRSYRRVQWVPHMWLLSTHHAKLKNFLAGGTKVELLAVGDEVGEDEASLPSFEIADGSRPSFAKPGVKTPALPRDALPDAERRIPLAWKTIDRILDVLLWHPRRGLPKARKGKRKGKQKATVIEDSDEELEPAVQQERDLAFDQGEQPSDDLVETVSEWEARTGERFCLDNIDQVVWAFIKWGDLGYDEATWDSPPRRGDPTYSAFQTALQRFADSHHLVVPKHSASYCETFDKRAKDGYRAQHALKDASDLDIGQSRQLKLMPFQVDGVNWLCNNWWIHQHCILADEMGLGKTVQIATFIGNIIAKFEAFPALVVVPNSTITNWVREFERWAPKLRVVPFYGEAKSRDVIKKFELYHEKKRAGETGAKFHVLITTYEALLNQKDFTPVFKNQPRWEVLVIDEGQRLKSDSSLLFRRLNELNSVHRIIMTGTPLNNNIRELFNLMNFLDPNEWSDLESLEKEHEELTEDLVKQLHNRLRPYFLRRLKSEVLQLPPKNEVIVPVSMTPLQKEVYRSILSHNLELLNGLTQQSKKLSSAPSKGRINNILMELRKCLQHPYLYAEDIEPRGLSPQETHEKLIDASAKLRLLKSLLPKLKMRGHRVLLFSQFVIALNVIEDFLVGEGHKYLRLDGNTKGSERQKGMDEFNKPGSDVFIYLLTTRAGGVGINLFSADTVIIFDPDFNPHQDLQAIARAYRFGQQKTCLVFKLMVKDSAEERIVQVGKKKLALDHLIVQKMDEEDSAGENVQSILTYGAQALFDTEQTSRDISYSDHDIQNLIEKTEKEGEEQTQVKEGMSFAFAKVWAADKDSLEEVEDIDQGDSWAQTLQKITLERAKIQAQEIALSGRGTKRRAAAVSKPDAYRDEPLNEVDKKVPSSAKSVASESSVYLASDMESEGDGDVSSGDAEDKTFEPSHRKSKTKPTISLPTAGAPDGPLSPIHNAGVRNVQYCGLCGGRHGEGPGQCVMTERSENLAEFREILLLHADDEPWERRTAAIEAIDRTLYQRGHIRLIAGQPLHPLRKSENIPPPSAQNLGPKAAEGPITSSRSAQVPGPPQPHPAAPLTTEIRQSSNAVAGPSKRPASPSHTEQSKPKKSKISSTSALPCPVCEQVPHHLVKDCPLVAQGPKSITRQIKRLESDPDSVAVATVRVLRKILAKQMKRERELQDPVITVSD</sequence>
<dbReference type="PROSITE" id="PS51192">
    <property type="entry name" value="HELICASE_ATP_BIND_1"/>
    <property type="match status" value="1"/>
</dbReference>
<accession>A0A9P3PID3</accession>
<dbReference type="OrthoDB" id="5857104at2759"/>
<feature type="region of interest" description="Disordered" evidence="6">
    <location>
        <begin position="715"/>
        <end position="741"/>
    </location>
</feature>
<dbReference type="PROSITE" id="PS51194">
    <property type="entry name" value="HELICASE_CTER"/>
    <property type="match status" value="1"/>
</dbReference>
<dbReference type="GO" id="GO:0003682">
    <property type="term" value="F:chromatin binding"/>
    <property type="evidence" value="ECO:0007669"/>
    <property type="project" value="TreeGrafter"/>
</dbReference>
<dbReference type="SMART" id="SM00490">
    <property type="entry name" value="HELICc"/>
    <property type="match status" value="1"/>
</dbReference>
<dbReference type="GO" id="GO:0000785">
    <property type="term" value="C:chromatin"/>
    <property type="evidence" value="ECO:0007669"/>
    <property type="project" value="TreeGrafter"/>
</dbReference>
<dbReference type="EMBL" id="BRPK01000003">
    <property type="protein sequence ID" value="GLB35984.1"/>
    <property type="molecule type" value="Genomic_DNA"/>
</dbReference>
<proteinExistence type="predicted"/>
<dbReference type="SMART" id="SM00487">
    <property type="entry name" value="DEXDc"/>
    <property type="match status" value="1"/>
</dbReference>
<feature type="compositionally biased region" description="Acidic residues" evidence="6">
    <location>
        <begin position="187"/>
        <end position="202"/>
    </location>
</feature>
<dbReference type="InterPro" id="IPR014001">
    <property type="entry name" value="Helicase_ATP-bd"/>
</dbReference>
<dbReference type="GO" id="GO:0016887">
    <property type="term" value="F:ATP hydrolysis activity"/>
    <property type="evidence" value="ECO:0007669"/>
    <property type="project" value="TreeGrafter"/>
</dbReference>
<dbReference type="Pfam" id="PF00271">
    <property type="entry name" value="Helicase_C"/>
    <property type="match status" value="1"/>
</dbReference>
<dbReference type="GO" id="GO:0042393">
    <property type="term" value="F:histone binding"/>
    <property type="evidence" value="ECO:0007669"/>
    <property type="project" value="TreeGrafter"/>
</dbReference>
<dbReference type="SUPFAM" id="SSF54160">
    <property type="entry name" value="Chromo domain-like"/>
    <property type="match status" value="1"/>
</dbReference>
<dbReference type="GO" id="GO:0140658">
    <property type="term" value="F:ATP-dependent chromatin remodeler activity"/>
    <property type="evidence" value="ECO:0007669"/>
    <property type="project" value="TreeGrafter"/>
</dbReference>
<feature type="compositionally biased region" description="Basic and acidic residues" evidence="6">
    <location>
        <begin position="1511"/>
        <end position="1520"/>
    </location>
</feature>
<dbReference type="Proteomes" id="UP001063166">
    <property type="component" value="Unassembled WGS sequence"/>
</dbReference>
<dbReference type="InterPro" id="IPR049730">
    <property type="entry name" value="SNF2/RAD54-like_C"/>
</dbReference>
<dbReference type="Gene3D" id="3.40.50.10810">
    <property type="entry name" value="Tandem AAA-ATPase domain"/>
    <property type="match status" value="1"/>
</dbReference>
<evidence type="ECO:0000313" key="10">
    <source>
        <dbReference type="Proteomes" id="UP001063166"/>
    </source>
</evidence>
<evidence type="ECO:0000256" key="5">
    <source>
        <dbReference type="ARBA" id="ARBA00023242"/>
    </source>
</evidence>
<evidence type="ECO:0000256" key="2">
    <source>
        <dbReference type="ARBA" id="ARBA00022741"/>
    </source>
</evidence>
<evidence type="ECO:0000256" key="3">
    <source>
        <dbReference type="ARBA" id="ARBA00022801"/>
    </source>
</evidence>
<feature type="domain" description="Helicase C-terminal" evidence="8">
    <location>
        <begin position="1194"/>
        <end position="1345"/>
    </location>
</feature>
<dbReference type="InterPro" id="IPR000330">
    <property type="entry name" value="SNF2_N"/>
</dbReference>
<organism evidence="9 10">
    <name type="scientific">Lyophyllum shimeji</name>
    <name type="common">Hon-shimeji</name>
    <name type="synonym">Tricholoma shimeji</name>
    <dbReference type="NCBI Taxonomy" id="47721"/>
    <lineage>
        <taxon>Eukaryota</taxon>
        <taxon>Fungi</taxon>
        <taxon>Dikarya</taxon>
        <taxon>Basidiomycota</taxon>
        <taxon>Agaricomycotina</taxon>
        <taxon>Agaricomycetes</taxon>
        <taxon>Agaricomycetidae</taxon>
        <taxon>Agaricales</taxon>
        <taxon>Tricholomatineae</taxon>
        <taxon>Lyophyllaceae</taxon>
        <taxon>Lyophyllum</taxon>
    </lineage>
</organism>
<evidence type="ECO:0000256" key="6">
    <source>
        <dbReference type="SAM" id="MobiDB-lite"/>
    </source>
</evidence>
<dbReference type="InterPro" id="IPR016197">
    <property type="entry name" value="Chromo-like_dom_sf"/>
</dbReference>
<keyword evidence="5" id="KW-0539">Nucleus</keyword>
<dbReference type="InterPro" id="IPR056616">
    <property type="entry name" value="Chromo_MIT1"/>
</dbReference>
<dbReference type="InterPro" id="IPR038718">
    <property type="entry name" value="SNF2-like_sf"/>
</dbReference>
<dbReference type="CDD" id="cd18793">
    <property type="entry name" value="SF2_C_SNF"/>
    <property type="match status" value="1"/>
</dbReference>
<comment type="caution">
    <text evidence="9">The sequence shown here is derived from an EMBL/GenBank/DDBJ whole genome shotgun (WGS) entry which is preliminary data.</text>
</comment>
<keyword evidence="10" id="KW-1185">Reference proteome</keyword>
<dbReference type="InterPro" id="IPR027417">
    <property type="entry name" value="P-loop_NTPase"/>
</dbReference>
<dbReference type="GO" id="GO:0003677">
    <property type="term" value="F:DNA binding"/>
    <property type="evidence" value="ECO:0007669"/>
    <property type="project" value="TreeGrafter"/>
</dbReference>
<feature type="compositionally biased region" description="Polar residues" evidence="6">
    <location>
        <begin position="484"/>
        <end position="507"/>
    </location>
</feature>
<evidence type="ECO:0000259" key="7">
    <source>
        <dbReference type="PROSITE" id="PS51192"/>
    </source>
</evidence>
<feature type="region of interest" description="Disordered" evidence="6">
    <location>
        <begin position="1620"/>
        <end position="1706"/>
    </location>
</feature>
<feature type="compositionally biased region" description="Basic residues" evidence="6">
    <location>
        <begin position="715"/>
        <end position="725"/>
    </location>
</feature>
<dbReference type="Pfam" id="PF00176">
    <property type="entry name" value="SNF2-rel_dom"/>
    <property type="match status" value="1"/>
</dbReference>
<dbReference type="Gene3D" id="3.40.50.300">
    <property type="entry name" value="P-loop containing nucleotide triphosphate hydrolases"/>
    <property type="match status" value="1"/>
</dbReference>
<name>A0A9P3PID3_LYOSH</name>
<feature type="compositionally biased region" description="Low complexity" evidence="6">
    <location>
        <begin position="1480"/>
        <end position="1492"/>
    </location>
</feature>
<evidence type="ECO:0000256" key="1">
    <source>
        <dbReference type="ARBA" id="ARBA00004123"/>
    </source>
</evidence>
<dbReference type="SUPFAM" id="SSF52540">
    <property type="entry name" value="P-loop containing nucleoside triphosphate hydrolases"/>
    <property type="match status" value="2"/>
</dbReference>
<feature type="compositionally biased region" description="Basic and acidic residues" evidence="6">
    <location>
        <begin position="1465"/>
        <end position="1479"/>
    </location>
</feature>
<evidence type="ECO:0000313" key="9">
    <source>
        <dbReference type="EMBL" id="GLB35984.1"/>
    </source>
</evidence>
<keyword evidence="3" id="KW-0378">Hydrolase</keyword>
<keyword evidence="4" id="KW-0067">ATP-binding</keyword>
<feature type="region of interest" description="Disordered" evidence="6">
    <location>
        <begin position="482"/>
        <end position="508"/>
    </location>
</feature>
<reference evidence="9" key="1">
    <citation type="submission" date="2022-07" db="EMBL/GenBank/DDBJ databases">
        <title>The genome of Lyophyllum shimeji provides insight into the initial evolution of ectomycorrhizal fungal genome.</title>
        <authorList>
            <person name="Kobayashi Y."/>
            <person name="Shibata T."/>
            <person name="Hirakawa H."/>
            <person name="Shigenobu S."/>
            <person name="Nishiyama T."/>
            <person name="Yamada A."/>
            <person name="Hasebe M."/>
            <person name="Kawaguchi M."/>
        </authorList>
    </citation>
    <scope>NUCLEOTIDE SEQUENCE</scope>
    <source>
        <strain evidence="9">AT787</strain>
    </source>
</reference>
<comment type="subcellular location">
    <subcellularLocation>
        <location evidence="1">Nucleus</location>
    </subcellularLocation>
</comment>
<feature type="region of interest" description="Disordered" evidence="6">
    <location>
        <begin position="1"/>
        <end position="31"/>
    </location>
</feature>
<feature type="region of interest" description="Disordered" evidence="6">
    <location>
        <begin position="355"/>
        <end position="376"/>
    </location>
</feature>
<feature type="region of interest" description="Disordered" evidence="6">
    <location>
        <begin position="186"/>
        <end position="232"/>
    </location>
</feature>
<dbReference type="PANTHER" id="PTHR45623:SF17">
    <property type="entry name" value="CHROMODOMAIN-HELICASE-DNA-BINDING PROTEIN 3-RELATED"/>
    <property type="match status" value="1"/>
</dbReference>
<feature type="region of interest" description="Disordered" evidence="6">
    <location>
        <begin position="1449"/>
        <end position="1535"/>
    </location>
</feature>
<dbReference type="Pfam" id="PF23615">
    <property type="entry name" value="Chromo_MIT1"/>
    <property type="match status" value="1"/>
</dbReference>
<keyword evidence="2" id="KW-0547">Nucleotide-binding</keyword>